<protein>
    <submittedName>
        <fullName evidence="2">Uncharacterized protein</fullName>
    </submittedName>
</protein>
<dbReference type="AlphaFoldDB" id="A0A7S4V719"/>
<organism evidence="2">
    <name type="scientific">Alexandrium monilatum</name>
    <dbReference type="NCBI Taxonomy" id="311494"/>
    <lineage>
        <taxon>Eukaryota</taxon>
        <taxon>Sar</taxon>
        <taxon>Alveolata</taxon>
        <taxon>Dinophyceae</taxon>
        <taxon>Gonyaulacales</taxon>
        <taxon>Pyrocystaceae</taxon>
        <taxon>Alexandrium</taxon>
    </lineage>
</organism>
<reference evidence="2" key="1">
    <citation type="submission" date="2021-01" db="EMBL/GenBank/DDBJ databases">
        <authorList>
            <person name="Corre E."/>
            <person name="Pelletier E."/>
            <person name="Niang G."/>
            <person name="Scheremetjew M."/>
            <person name="Finn R."/>
            <person name="Kale V."/>
            <person name="Holt S."/>
            <person name="Cochrane G."/>
            <person name="Meng A."/>
            <person name="Brown T."/>
            <person name="Cohen L."/>
        </authorList>
    </citation>
    <scope>NUCLEOTIDE SEQUENCE</scope>
    <source>
        <strain evidence="2">CCMP3105</strain>
    </source>
</reference>
<feature type="region of interest" description="Disordered" evidence="1">
    <location>
        <begin position="192"/>
        <end position="255"/>
    </location>
</feature>
<feature type="region of interest" description="Disordered" evidence="1">
    <location>
        <begin position="278"/>
        <end position="336"/>
    </location>
</feature>
<evidence type="ECO:0000313" key="2">
    <source>
        <dbReference type="EMBL" id="CAE4567769.1"/>
    </source>
</evidence>
<evidence type="ECO:0000256" key="1">
    <source>
        <dbReference type="SAM" id="MobiDB-lite"/>
    </source>
</evidence>
<accession>A0A7S4V719</accession>
<proteinExistence type="predicted"/>
<feature type="compositionally biased region" description="Basic and acidic residues" evidence="1">
    <location>
        <begin position="315"/>
        <end position="328"/>
    </location>
</feature>
<name>A0A7S4V719_9DINO</name>
<sequence>MKPGLAPYKQSDVASAVLLNFPLWETWDDILNGRKRGDTAAGKALARGKGPPVLRSTAFEGNSLGAVPAVIDHAESLVAGLTRGLSDLPSGPKRALECDVRRAEVLEGIGQILNVMDATEQAIGKEAEPLEISDSERECYAGRLRWAAGMTKGLRQGVAHLLWYDTYNVPGDMYSTINSFLGECEARVSRLSQSLEELEPGEQEPFGAGAAPAAGAGASGVGRRPDAAAAAAKELATEGADGDSSPAAGAESVTEMTRALKEAREEVSAMMASAYSTIGRAEEPPAPPPQRSRSAADDPCGSGRADRAASVQESPVRRESGPPLHKDAALGQESRSSEYDDWMNDFMAKYVQRALIGVSELFSPETEDIERLFKPNQLPTMVAAEQAAPATRQVETY</sequence>
<feature type="compositionally biased region" description="Low complexity" evidence="1">
    <location>
        <begin position="227"/>
        <end position="252"/>
    </location>
</feature>
<gene>
    <name evidence="2" type="ORF">AMON00008_LOCUS7388</name>
</gene>
<feature type="compositionally biased region" description="Low complexity" evidence="1">
    <location>
        <begin position="203"/>
        <end position="216"/>
    </location>
</feature>
<dbReference type="EMBL" id="HBNR01011457">
    <property type="protein sequence ID" value="CAE4567769.1"/>
    <property type="molecule type" value="Transcribed_RNA"/>
</dbReference>